<evidence type="ECO:0000313" key="4">
    <source>
        <dbReference type="Proteomes" id="UP001596298"/>
    </source>
</evidence>
<sequence>MALSNLLRYSAFTASSGGGNRAGVVLDASALTPSEMQSIAAEVGYSESAFVTSEIQQNEPISIRFFAPEGEVAFCGHATIATAAAIAENIAPGAYELSTQVGSVLINADLSKSGPRGSLDSPATGSVPLSPGRLDELLRVLRWSPEVLHPAYRPAIGTAGNHHPVLVVRDVECLATLDYDFAGLQRMCRQHEWITVQLVTPDGPGVWRARDPFPYGGVVEDPATGSAAAAFTGYLRSLGQLAEGDSFTIRQGIEMGHPSELEVLALSDRARVSGAVVRLPA</sequence>
<protein>
    <submittedName>
        <fullName evidence="3">PhzF family phenazine biosynthesis protein</fullName>
    </submittedName>
</protein>
<dbReference type="PANTHER" id="PTHR13774">
    <property type="entry name" value="PHENAZINE BIOSYNTHESIS PROTEIN"/>
    <property type="match status" value="1"/>
</dbReference>
<dbReference type="NCBIfam" id="TIGR00654">
    <property type="entry name" value="PhzF_family"/>
    <property type="match status" value="1"/>
</dbReference>
<organism evidence="3 4">
    <name type="scientific">Flexivirga alba</name>
    <dbReference type="NCBI Taxonomy" id="702742"/>
    <lineage>
        <taxon>Bacteria</taxon>
        <taxon>Bacillati</taxon>
        <taxon>Actinomycetota</taxon>
        <taxon>Actinomycetes</taxon>
        <taxon>Micrococcales</taxon>
        <taxon>Dermacoccaceae</taxon>
        <taxon>Flexivirga</taxon>
    </lineage>
</organism>
<comment type="caution">
    <text evidence="3">The sequence shown here is derived from an EMBL/GenBank/DDBJ whole genome shotgun (WGS) entry which is preliminary data.</text>
</comment>
<accession>A0ABW2ACF5</accession>
<comment type="similarity">
    <text evidence="1">Belongs to the PhzF family.</text>
</comment>
<dbReference type="PIRSF" id="PIRSF016184">
    <property type="entry name" value="PhzC_PhzF"/>
    <property type="match status" value="1"/>
</dbReference>
<dbReference type="Gene3D" id="3.10.310.10">
    <property type="entry name" value="Diaminopimelate Epimerase, Chain A, domain 1"/>
    <property type="match status" value="2"/>
</dbReference>
<dbReference type="EMBL" id="JBHSWH010000001">
    <property type="protein sequence ID" value="MFC6704557.1"/>
    <property type="molecule type" value="Genomic_DNA"/>
</dbReference>
<name>A0ABW2ACF5_9MICO</name>
<gene>
    <name evidence="3" type="ORF">ACFQDH_04560</name>
</gene>
<dbReference type="PANTHER" id="PTHR13774:SF39">
    <property type="entry name" value="BIOSYNTHESIS PROTEIN, PUTATIVE-RELATED"/>
    <property type="match status" value="1"/>
</dbReference>
<evidence type="ECO:0000256" key="1">
    <source>
        <dbReference type="ARBA" id="ARBA00008270"/>
    </source>
</evidence>
<keyword evidence="2" id="KW-0413">Isomerase</keyword>
<evidence type="ECO:0000313" key="3">
    <source>
        <dbReference type="EMBL" id="MFC6704557.1"/>
    </source>
</evidence>
<dbReference type="SUPFAM" id="SSF54506">
    <property type="entry name" value="Diaminopimelate epimerase-like"/>
    <property type="match status" value="1"/>
</dbReference>
<dbReference type="Pfam" id="PF02567">
    <property type="entry name" value="PhzC-PhzF"/>
    <property type="match status" value="1"/>
</dbReference>
<reference evidence="4" key="1">
    <citation type="journal article" date="2019" name="Int. J. Syst. Evol. Microbiol.">
        <title>The Global Catalogue of Microorganisms (GCM) 10K type strain sequencing project: providing services to taxonomists for standard genome sequencing and annotation.</title>
        <authorList>
            <consortium name="The Broad Institute Genomics Platform"/>
            <consortium name="The Broad Institute Genome Sequencing Center for Infectious Disease"/>
            <person name="Wu L."/>
            <person name="Ma J."/>
        </authorList>
    </citation>
    <scope>NUCLEOTIDE SEQUENCE [LARGE SCALE GENOMIC DNA]</scope>
    <source>
        <strain evidence="4">CCUG 58127</strain>
    </source>
</reference>
<dbReference type="InterPro" id="IPR003719">
    <property type="entry name" value="Phenazine_PhzF-like"/>
</dbReference>
<dbReference type="Proteomes" id="UP001596298">
    <property type="component" value="Unassembled WGS sequence"/>
</dbReference>
<dbReference type="RefSeq" id="WP_382398897.1">
    <property type="nucleotide sequence ID" value="NZ_JBHSWH010000001.1"/>
</dbReference>
<evidence type="ECO:0000256" key="2">
    <source>
        <dbReference type="ARBA" id="ARBA00023235"/>
    </source>
</evidence>
<proteinExistence type="inferred from homology"/>
<keyword evidence="4" id="KW-1185">Reference proteome</keyword>